<keyword evidence="8" id="KW-1185">Reference proteome</keyword>
<evidence type="ECO:0000259" key="6">
    <source>
        <dbReference type="PROSITE" id="PS50048"/>
    </source>
</evidence>
<comment type="caution">
    <text evidence="7">The sequence shown here is derived from an EMBL/GenBank/DDBJ whole genome shotgun (WGS) entry which is preliminary data.</text>
</comment>
<proteinExistence type="predicted"/>
<evidence type="ECO:0000256" key="5">
    <source>
        <dbReference type="SAM" id="MobiDB-lite"/>
    </source>
</evidence>
<name>A0A9P4NX56_9PEZI</name>
<dbReference type="SUPFAM" id="SSF57701">
    <property type="entry name" value="Zn2/Cys6 DNA-binding domain"/>
    <property type="match status" value="1"/>
</dbReference>
<dbReference type="PROSITE" id="PS50048">
    <property type="entry name" value="ZN2_CY6_FUNGAL_2"/>
    <property type="match status" value="1"/>
</dbReference>
<dbReference type="GO" id="GO:0006351">
    <property type="term" value="P:DNA-templated transcription"/>
    <property type="evidence" value="ECO:0007669"/>
    <property type="project" value="InterPro"/>
</dbReference>
<feature type="domain" description="Zn(2)-C6 fungal-type" evidence="6">
    <location>
        <begin position="24"/>
        <end position="57"/>
    </location>
</feature>
<reference evidence="7" key="1">
    <citation type="journal article" date="2020" name="Stud. Mycol.">
        <title>101 Dothideomycetes genomes: a test case for predicting lifestyles and emergence of pathogens.</title>
        <authorList>
            <person name="Haridas S."/>
            <person name="Albert R."/>
            <person name="Binder M."/>
            <person name="Bloem J."/>
            <person name="Labutti K."/>
            <person name="Salamov A."/>
            <person name="Andreopoulos B."/>
            <person name="Baker S."/>
            <person name="Barry K."/>
            <person name="Bills G."/>
            <person name="Bluhm B."/>
            <person name="Cannon C."/>
            <person name="Castanera R."/>
            <person name="Culley D."/>
            <person name="Daum C."/>
            <person name="Ezra D."/>
            <person name="Gonzalez J."/>
            <person name="Henrissat B."/>
            <person name="Kuo A."/>
            <person name="Liang C."/>
            <person name="Lipzen A."/>
            <person name="Lutzoni F."/>
            <person name="Magnuson J."/>
            <person name="Mondo S."/>
            <person name="Nolan M."/>
            <person name="Ohm R."/>
            <person name="Pangilinan J."/>
            <person name="Park H.-J."/>
            <person name="Ramirez L."/>
            <person name="Alfaro M."/>
            <person name="Sun H."/>
            <person name="Tritt A."/>
            <person name="Yoshinaga Y."/>
            <person name="Zwiers L.-H."/>
            <person name="Turgeon B."/>
            <person name="Goodwin S."/>
            <person name="Spatafora J."/>
            <person name="Crous P."/>
            <person name="Grigoriev I."/>
        </authorList>
    </citation>
    <scope>NUCLEOTIDE SEQUENCE</scope>
    <source>
        <strain evidence="7">CBS 130266</strain>
    </source>
</reference>
<feature type="region of interest" description="Disordered" evidence="5">
    <location>
        <begin position="170"/>
        <end position="189"/>
    </location>
</feature>
<dbReference type="GO" id="GO:0003677">
    <property type="term" value="F:DNA binding"/>
    <property type="evidence" value="ECO:0007669"/>
    <property type="project" value="InterPro"/>
</dbReference>
<dbReference type="InterPro" id="IPR036864">
    <property type="entry name" value="Zn2-C6_fun-type_DNA-bd_sf"/>
</dbReference>
<dbReference type="PROSITE" id="PS00463">
    <property type="entry name" value="ZN2_CY6_FUNGAL_1"/>
    <property type="match status" value="1"/>
</dbReference>
<dbReference type="CDD" id="cd00067">
    <property type="entry name" value="GAL4"/>
    <property type="match status" value="1"/>
</dbReference>
<dbReference type="SMART" id="SM00906">
    <property type="entry name" value="Fungal_trans"/>
    <property type="match status" value="1"/>
</dbReference>
<dbReference type="Proteomes" id="UP000800235">
    <property type="component" value="Unassembled WGS sequence"/>
</dbReference>
<evidence type="ECO:0000256" key="3">
    <source>
        <dbReference type="ARBA" id="ARBA00023163"/>
    </source>
</evidence>
<keyword evidence="3" id="KW-0804">Transcription</keyword>
<dbReference type="PANTHER" id="PTHR47840:SF1">
    <property type="entry name" value="ZN(II)2CYS6 TRANSCRIPTION FACTOR (EUROFUNG)"/>
    <property type="match status" value="1"/>
</dbReference>
<dbReference type="InterPro" id="IPR001138">
    <property type="entry name" value="Zn2Cys6_DnaBD"/>
</dbReference>
<feature type="region of interest" description="Disordered" evidence="5">
    <location>
        <begin position="108"/>
        <end position="131"/>
    </location>
</feature>
<sequence length="739" mass="81787">MPPDRSSPESGSGSRKKMRKGTHSCFECRRRKIRCIFPPDNPNSCTECFARGSRCVDQEHAETDIVVDHRKNLRERVARLEALVETLVDDKTYDKSEKHAAEALRSLGGEFPLTPHSEDTPSSAGPGGGHAPILSLFNNDVITKAEGSDSLAMGRPPYVDMNLPQIPTITYTPQVSDRDPTSAAARQKDERTRQALMSVLPNWEKLRVILRGNHHAWAVFERKCPGTREAGGIEQFAHKSLTNGGPQMLGLLVLLYGSCIEGDILDRCLALVDRWILQDDDYMGTLEGLECALLQGKSYADIGQARRSWLCFRRALTHAQLMGLHKNHAMSIPRETIWWSIYGADRLTSLMLGMPYGIQDAHCNLDFMGQHIGKSSHPLSFFAKIAYFAGKVVDRSQSLNEATYSSALDLEQELNEFAGFMPPGWWDANPPTPSDDPNVSYEWQEKVLGQMAFQQIKAYLHMPFMLKSAVNAGYDNSRIACIDGSREMLRLYHMLRAEGTPLYECKAVDFVGFTACIFLVLGLLGYGRKNNIDPSQAEGDWILIERSMDIFKRASCEKGGKVAAQSYEALAQLHEAKRLDCVGPNPSPNQTTKIVIPFFGTISIQRGQSFRHFASPGGGTPNCLSTPASKSITTSSTPSLGDISSQAGARLSTMDPQIMYDGFYMPQSAFDPQLADETLASYMSAPGAAAGAAFNWPNTMGNMDIDQDWNWFMSDIQLQQGAQQQYGQQVPAPVWAVPK</sequence>
<keyword evidence="2" id="KW-0805">Transcription regulation</keyword>
<evidence type="ECO:0000256" key="1">
    <source>
        <dbReference type="ARBA" id="ARBA00022723"/>
    </source>
</evidence>
<evidence type="ECO:0000313" key="7">
    <source>
        <dbReference type="EMBL" id="KAF2433302.1"/>
    </source>
</evidence>
<gene>
    <name evidence="7" type="ORF">EJ08DRAFT_658204</name>
</gene>
<accession>A0A9P4NX56</accession>
<evidence type="ECO:0000313" key="8">
    <source>
        <dbReference type="Proteomes" id="UP000800235"/>
    </source>
</evidence>
<evidence type="ECO:0000256" key="4">
    <source>
        <dbReference type="ARBA" id="ARBA00023242"/>
    </source>
</evidence>
<organism evidence="7 8">
    <name type="scientific">Tothia fuscella</name>
    <dbReference type="NCBI Taxonomy" id="1048955"/>
    <lineage>
        <taxon>Eukaryota</taxon>
        <taxon>Fungi</taxon>
        <taxon>Dikarya</taxon>
        <taxon>Ascomycota</taxon>
        <taxon>Pezizomycotina</taxon>
        <taxon>Dothideomycetes</taxon>
        <taxon>Pleosporomycetidae</taxon>
        <taxon>Venturiales</taxon>
        <taxon>Cylindrosympodiaceae</taxon>
        <taxon>Tothia</taxon>
    </lineage>
</organism>
<dbReference type="EMBL" id="MU007021">
    <property type="protein sequence ID" value="KAF2433302.1"/>
    <property type="molecule type" value="Genomic_DNA"/>
</dbReference>
<dbReference type="Gene3D" id="4.10.240.10">
    <property type="entry name" value="Zn(2)-C6 fungal-type DNA-binding domain"/>
    <property type="match status" value="1"/>
</dbReference>
<dbReference type="GO" id="GO:0008270">
    <property type="term" value="F:zinc ion binding"/>
    <property type="evidence" value="ECO:0007669"/>
    <property type="project" value="InterPro"/>
</dbReference>
<dbReference type="InterPro" id="IPR007219">
    <property type="entry name" value="XnlR_reg_dom"/>
</dbReference>
<dbReference type="SMART" id="SM00066">
    <property type="entry name" value="GAL4"/>
    <property type="match status" value="1"/>
</dbReference>
<keyword evidence="1" id="KW-0479">Metal-binding</keyword>
<evidence type="ECO:0000256" key="2">
    <source>
        <dbReference type="ARBA" id="ARBA00023015"/>
    </source>
</evidence>
<dbReference type="PANTHER" id="PTHR47840">
    <property type="entry name" value="ZN(II)2CYS6 TRANSCRIPTION FACTOR (EUROFUNG)-RELATED"/>
    <property type="match status" value="1"/>
</dbReference>
<dbReference type="OrthoDB" id="6509908at2759"/>
<protein>
    <recommendedName>
        <fullName evidence="6">Zn(2)-C6 fungal-type domain-containing protein</fullName>
    </recommendedName>
</protein>
<dbReference type="CDD" id="cd12148">
    <property type="entry name" value="fungal_TF_MHR"/>
    <property type="match status" value="1"/>
</dbReference>
<feature type="compositionally biased region" description="Basic and acidic residues" evidence="5">
    <location>
        <begin position="176"/>
        <end position="189"/>
    </location>
</feature>
<keyword evidence="4" id="KW-0539">Nucleus</keyword>
<dbReference type="AlphaFoldDB" id="A0A9P4NX56"/>
<dbReference type="GO" id="GO:0000981">
    <property type="term" value="F:DNA-binding transcription factor activity, RNA polymerase II-specific"/>
    <property type="evidence" value="ECO:0007669"/>
    <property type="project" value="InterPro"/>
</dbReference>